<accession>A0ABP7IKX6</accession>
<protein>
    <submittedName>
        <fullName evidence="1">Uncharacterized protein</fullName>
    </submittedName>
</protein>
<dbReference type="RefSeq" id="WP_344943857.1">
    <property type="nucleotide sequence ID" value="NZ_BAAAZR010000012.1"/>
</dbReference>
<organism evidence="1 2">
    <name type="scientific">Sphaerisporangium flaviroseum</name>
    <dbReference type="NCBI Taxonomy" id="509199"/>
    <lineage>
        <taxon>Bacteria</taxon>
        <taxon>Bacillati</taxon>
        <taxon>Actinomycetota</taxon>
        <taxon>Actinomycetes</taxon>
        <taxon>Streptosporangiales</taxon>
        <taxon>Streptosporangiaceae</taxon>
        <taxon>Sphaerisporangium</taxon>
    </lineage>
</organism>
<proteinExistence type="predicted"/>
<keyword evidence="2" id="KW-1185">Reference proteome</keyword>
<dbReference type="EMBL" id="BAAAZR010000012">
    <property type="protein sequence ID" value="GAA3820821.1"/>
    <property type="molecule type" value="Genomic_DNA"/>
</dbReference>
<dbReference type="Pfam" id="PF20062">
    <property type="entry name" value="DUF6461"/>
    <property type="match status" value="1"/>
</dbReference>
<evidence type="ECO:0000313" key="1">
    <source>
        <dbReference type="EMBL" id="GAA3820821.1"/>
    </source>
</evidence>
<reference evidence="2" key="1">
    <citation type="journal article" date="2019" name="Int. J. Syst. Evol. Microbiol.">
        <title>The Global Catalogue of Microorganisms (GCM) 10K type strain sequencing project: providing services to taxonomists for standard genome sequencing and annotation.</title>
        <authorList>
            <consortium name="The Broad Institute Genomics Platform"/>
            <consortium name="The Broad Institute Genome Sequencing Center for Infectious Disease"/>
            <person name="Wu L."/>
            <person name="Ma J."/>
        </authorList>
    </citation>
    <scope>NUCLEOTIDE SEQUENCE [LARGE SCALE GENOMIC DNA]</scope>
    <source>
        <strain evidence="2">JCM 16908</strain>
    </source>
</reference>
<comment type="caution">
    <text evidence="1">The sequence shown here is derived from an EMBL/GenBank/DDBJ whole genome shotgun (WGS) entry which is preliminary data.</text>
</comment>
<evidence type="ECO:0000313" key="2">
    <source>
        <dbReference type="Proteomes" id="UP001500888"/>
    </source>
</evidence>
<dbReference type="InterPro" id="IPR045592">
    <property type="entry name" value="DUF6461"/>
</dbReference>
<dbReference type="Proteomes" id="UP001500888">
    <property type="component" value="Unassembled WGS sequence"/>
</dbReference>
<sequence length="222" mass="23624">MPAEATADSYAWITHEAYAGMLISGLSVIFVRDRDHASLLGALGLPMPVDEAGMLTPAGLSVASVYTHPAGSIMVERTGYVGALRAVMESLSTGAVAASVTRTFETDMLFAYAENGEVISAFNVDEPASRRGRSPDAIAAHIADLGFPTFDYDLEDEDEREDEDEDIYAAEHGKRLLALCCALALATRLTGLRLTEEQLAAPLPQYSISSLYSAGGVAARFV</sequence>
<gene>
    <name evidence="1" type="ORF">GCM10022226_46460</name>
</gene>
<name>A0ABP7IKX6_9ACTN</name>